<gene>
    <name evidence="2" type="ORF">O181_038133</name>
</gene>
<dbReference type="AlphaFoldDB" id="A0A9Q3DCR8"/>
<organism evidence="2 3">
    <name type="scientific">Austropuccinia psidii MF-1</name>
    <dbReference type="NCBI Taxonomy" id="1389203"/>
    <lineage>
        <taxon>Eukaryota</taxon>
        <taxon>Fungi</taxon>
        <taxon>Dikarya</taxon>
        <taxon>Basidiomycota</taxon>
        <taxon>Pucciniomycotina</taxon>
        <taxon>Pucciniomycetes</taxon>
        <taxon>Pucciniales</taxon>
        <taxon>Sphaerophragmiaceae</taxon>
        <taxon>Austropuccinia</taxon>
    </lineage>
</organism>
<name>A0A9Q3DCR8_9BASI</name>
<sequence>MRRRFCAYCLEAKYSDGFTKDFCTLIPSLKMEEKTSFHSSTGKTPAMLEKGGNSRVPEDTMREDLIEIHSKASRFKIMPDNVKHHAKKACMMLSNVQQSSGTRVIKYHTSK</sequence>
<evidence type="ECO:0000256" key="1">
    <source>
        <dbReference type="SAM" id="MobiDB-lite"/>
    </source>
</evidence>
<reference evidence="2" key="1">
    <citation type="submission" date="2021-03" db="EMBL/GenBank/DDBJ databases">
        <title>Draft genome sequence of rust myrtle Austropuccinia psidii MF-1, a brazilian biotype.</title>
        <authorList>
            <person name="Quecine M.C."/>
            <person name="Pachon D.M.R."/>
            <person name="Bonatelli M.L."/>
            <person name="Correr F.H."/>
            <person name="Franceschini L.M."/>
            <person name="Leite T.F."/>
            <person name="Margarido G.R.A."/>
            <person name="Almeida C.A."/>
            <person name="Ferrarezi J.A."/>
            <person name="Labate C.A."/>
        </authorList>
    </citation>
    <scope>NUCLEOTIDE SEQUENCE</scope>
    <source>
        <strain evidence="2">MF-1</strain>
    </source>
</reference>
<evidence type="ECO:0000313" key="3">
    <source>
        <dbReference type="Proteomes" id="UP000765509"/>
    </source>
</evidence>
<feature type="region of interest" description="Disordered" evidence="1">
    <location>
        <begin position="34"/>
        <end position="59"/>
    </location>
</feature>
<evidence type="ECO:0000313" key="2">
    <source>
        <dbReference type="EMBL" id="MBW0498418.1"/>
    </source>
</evidence>
<dbReference type="EMBL" id="AVOT02014718">
    <property type="protein sequence ID" value="MBW0498418.1"/>
    <property type="molecule type" value="Genomic_DNA"/>
</dbReference>
<comment type="caution">
    <text evidence="2">The sequence shown here is derived from an EMBL/GenBank/DDBJ whole genome shotgun (WGS) entry which is preliminary data.</text>
</comment>
<accession>A0A9Q3DCR8</accession>
<keyword evidence="3" id="KW-1185">Reference proteome</keyword>
<dbReference type="OrthoDB" id="6769926at2759"/>
<protein>
    <submittedName>
        <fullName evidence="2">Uncharacterized protein</fullName>
    </submittedName>
</protein>
<dbReference type="Proteomes" id="UP000765509">
    <property type="component" value="Unassembled WGS sequence"/>
</dbReference>
<proteinExistence type="predicted"/>